<dbReference type="Proteomes" id="UP000462152">
    <property type="component" value="Unassembled WGS sequence"/>
</dbReference>
<feature type="domain" description="Integral membrane bound transporter" evidence="6">
    <location>
        <begin position="5"/>
        <end position="120"/>
    </location>
</feature>
<name>A0A7K1LHB7_9MICC</name>
<evidence type="ECO:0000256" key="5">
    <source>
        <dbReference type="SAM" id="Phobius"/>
    </source>
</evidence>
<comment type="subcellular location">
    <subcellularLocation>
        <location evidence="1">Membrane</location>
        <topology evidence="1">Multi-pass membrane protein</topology>
    </subcellularLocation>
</comment>
<gene>
    <name evidence="7" type="ORF">GMA10_04420</name>
</gene>
<accession>A0A7K1LHB7</accession>
<evidence type="ECO:0000256" key="3">
    <source>
        <dbReference type="ARBA" id="ARBA00022989"/>
    </source>
</evidence>
<evidence type="ECO:0000259" key="6">
    <source>
        <dbReference type="Pfam" id="PF13515"/>
    </source>
</evidence>
<protein>
    <submittedName>
        <fullName evidence="7">FUSC family protein</fullName>
    </submittedName>
</protein>
<evidence type="ECO:0000313" key="7">
    <source>
        <dbReference type="EMBL" id="MUN54463.1"/>
    </source>
</evidence>
<feature type="transmembrane region" description="Helical" evidence="5">
    <location>
        <begin position="6"/>
        <end position="25"/>
    </location>
</feature>
<keyword evidence="4 5" id="KW-0472">Membrane</keyword>
<sequence>MAEVLLSHHQPLFAATAAIVSLGYVRGGNHMRRIMEVAIGCTLGIAVGDFLMYFLGRGPLQASLVLLFSLLLARFLDNGTIFSTQMGLQAVLVVLLPPAIDGPFARSFDAVVGGLCALLVMALVPQDPRRQPKDEMKNLVREFSRILREASEAIGDYDAARAWYALSRARKTQPLLDQVENSLKTSKGLARVALTRRQALRDIRDYERALHGIDYAIRNARVLIRRIANVIDTVQLREEAIVSLRDVLLELSEAVDLLGLSLKSDTEDAREVMRRRARVELSSTAAKLDPQALGVRTYQGEALVMIIRPLTVDLLVMTGMDQKSAGNVLATIRQELTEAIEVIDPEDDDHDS</sequence>
<dbReference type="EMBL" id="WOGT01000002">
    <property type="protein sequence ID" value="MUN54463.1"/>
    <property type="molecule type" value="Genomic_DNA"/>
</dbReference>
<evidence type="ECO:0000256" key="2">
    <source>
        <dbReference type="ARBA" id="ARBA00022692"/>
    </source>
</evidence>
<keyword evidence="8" id="KW-1185">Reference proteome</keyword>
<dbReference type="InterPro" id="IPR049453">
    <property type="entry name" value="Memb_transporter_dom"/>
</dbReference>
<dbReference type="OrthoDB" id="5198202at2"/>
<evidence type="ECO:0000256" key="4">
    <source>
        <dbReference type="ARBA" id="ARBA00023136"/>
    </source>
</evidence>
<feature type="transmembrane region" description="Helical" evidence="5">
    <location>
        <begin position="37"/>
        <end position="54"/>
    </location>
</feature>
<dbReference type="GO" id="GO:0016020">
    <property type="term" value="C:membrane"/>
    <property type="evidence" value="ECO:0007669"/>
    <property type="project" value="UniProtKB-SubCell"/>
</dbReference>
<dbReference type="Pfam" id="PF13515">
    <property type="entry name" value="FUSC_2"/>
    <property type="match status" value="1"/>
</dbReference>
<proteinExistence type="predicted"/>
<keyword evidence="2 5" id="KW-0812">Transmembrane</keyword>
<evidence type="ECO:0000256" key="1">
    <source>
        <dbReference type="ARBA" id="ARBA00004141"/>
    </source>
</evidence>
<keyword evidence="3 5" id="KW-1133">Transmembrane helix</keyword>
<organism evidence="7 8">
    <name type="scientific">Rothia koreensis</name>
    <dbReference type="NCBI Taxonomy" id="592378"/>
    <lineage>
        <taxon>Bacteria</taxon>
        <taxon>Bacillati</taxon>
        <taxon>Actinomycetota</taxon>
        <taxon>Actinomycetes</taxon>
        <taxon>Micrococcales</taxon>
        <taxon>Micrococcaceae</taxon>
        <taxon>Rothia</taxon>
    </lineage>
</organism>
<dbReference type="AlphaFoldDB" id="A0A7K1LHB7"/>
<evidence type="ECO:0000313" key="8">
    <source>
        <dbReference type="Proteomes" id="UP000462152"/>
    </source>
</evidence>
<comment type="caution">
    <text evidence="7">The sequence shown here is derived from an EMBL/GenBank/DDBJ whole genome shotgun (WGS) entry which is preliminary data.</text>
</comment>
<reference evidence="7 8" key="1">
    <citation type="submission" date="2019-12" db="EMBL/GenBank/DDBJ databases">
        <authorList>
            <person name="Li J."/>
            <person name="Shi Y."/>
            <person name="Xu G."/>
            <person name="Xiao D."/>
            <person name="Ran X."/>
        </authorList>
    </citation>
    <scope>NUCLEOTIDE SEQUENCE [LARGE SCALE GENOMIC DNA]</scope>
    <source>
        <strain evidence="7 8">JCM 15915</strain>
    </source>
</reference>